<accession>A0A7H0H5F0</accession>
<organism evidence="1 2">
    <name type="scientific">Tessaracoccus defluvii</name>
    <dbReference type="NCBI Taxonomy" id="1285901"/>
    <lineage>
        <taxon>Bacteria</taxon>
        <taxon>Bacillati</taxon>
        <taxon>Actinomycetota</taxon>
        <taxon>Actinomycetes</taxon>
        <taxon>Propionibacteriales</taxon>
        <taxon>Propionibacteriaceae</taxon>
        <taxon>Tessaracoccus</taxon>
    </lineage>
</organism>
<proteinExistence type="predicted"/>
<name>A0A7H0H5F0_9ACTN</name>
<reference evidence="1 2" key="1">
    <citation type="submission" date="2020-08" db="EMBL/GenBank/DDBJ databases">
        <title>Genome sequence of Tessaracoccus defluvii JCM 17540T.</title>
        <authorList>
            <person name="Hyun D.-W."/>
            <person name="Bae J.-W."/>
        </authorList>
    </citation>
    <scope>NUCLEOTIDE SEQUENCE [LARGE SCALE GENOMIC DNA]</scope>
    <source>
        <strain evidence="1 2">JCM 17540</strain>
    </source>
</reference>
<gene>
    <name evidence="1" type="ORF">H9L22_16800</name>
</gene>
<dbReference type="KEGG" id="tdf:H9L22_16800"/>
<dbReference type="RefSeq" id="WP_187720895.1">
    <property type="nucleotide sequence ID" value="NZ_BAABBL010000010.1"/>
</dbReference>
<sequence>MSKLGTIVKTASGVIATTIALFTALRENPQISAGIDDALAKLKEAARSDKPKTRFEAKLAAIEAAADAVDQTFPDATEPDGWRRQTRALRVRGDLAWNANTGAPRRRALKALNAETAEILTHVNTRLVELQALPGHE</sequence>
<protein>
    <submittedName>
        <fullName evidence="1">Uncharacterized protein</fullName>
    </submittedName>
</protein>
<evidence type="ECO:0000313" key="2">
    <source>
        <dbReference type="Proteomes" id="UP000516117"/>
    </source>
</evidence>
<dbReference type="EMBL" id="CP060789">
    <property type="protein sequence ID" value="QNP55766.1"/>
    <property type="molecule type" value="Genomic_DNA"/>
</dbReference>
<dbReference type="Proteomes" id="UP000516117">
    <property type="component" value="Chromosome"/>
</dbReference>
<keyword evidence="2" id="KW-1185">Reference proteome</keyword>
<evidence type="ECO:0000313" key="1">
    <source>
        <dbReference type="EMBL" id="QNP55766.1"/>
    </source>
</evidence>
<dbReference type="AlphaFoldDB" id="A0A7H0H5F0"/>